<feature type="chain" id="PRO_5014643201" evidence="1">
    <location>
        <begin position="21"/>
        <end position="75"/>
    </location>
</feature>
<organism evidence="2">
    <name type="scientific">Anopheles triannulatus</name>
    <dbReference type="NCBI Taxonomy" id="58253"/>
    <lineage>
        <taxon>Eukaryota</taxon>
        <taxon>Metazoa</taxon>
        <taxon>Ecdysozoa</taxon>
        <taxon>Arthropoda</taxon>
        <taxon>Hexapoda</taxon>
        <taxon>Insecta</taxon>
        <taxon>Pterygota</taxon>
        <taxon>Neoptera</taxon>
        <taxon>Endopterygota</taxon>
        <taxon>Diptera</taxon>
        <taxon>Nematocera</taxon>
        <taxon>Culicoidea</taxon>
        <taxon>Culicidae</taxon>
        <taxon>Anophelinae</taxon>
        <taxon>Anopheles</taxon>
    </lineage>
</organism>
<dbReference type="EMBL" id="GGFK01013716">
    <property type="protein sequence ID" value="MBW47037.1"/>
    <property type="molecule type" value="Transcribed_RNA"/>
</dbReference>
<evidence type="ECO:0000256" key="1">
    <source>
        <dbReference type="SAM" id="SignalP"/>
    </source>
</evidence>
<evidence type="ECO:0000313" key="2">
    <source>
        <dbReference type="EMBL" id="MBW47037.1"/>
    </source>
</evidence>
<accession>A0A2M4B1X0</accession>
<protein>
    <submittedName>
        <fullName evidence="2">Putative secreted protein</fullName>
    </submittedName>
</protein>
<dbReference type="AlphaFoldDB" id="A0A2M4B1X0"/>
<keyword evidence="1" id="KW-0732">Signal</keyword>
<name>A0A2M4B1X0_9DIPT</name>
<sequence>MCKLLCALLIIGSVWDCSHSHVYLSNWNPYYSGLHNIHSSEKLSQFVRTSDDLLGFLKITFQPMLDLNHIWILLL</sequence>
<feature type="signal peptide" evidence="1">
    <location>
        <begin position="1"/>
        <end position="20"/>
    </location>
</feature>
<proteinExistence type="predicted"/>
<reference evidence="2" key="1">
    <citation type="submission" date="2018-01" db="EMBL/GenBank/DDBJ databases">
        <title>An insight into the sialome of Amazonian anophelines.</title>
        <authorList>
            <person name="Ribeiro J.M."/>
            <person name="Scarpassa V."/>
            <person name="Calvo E."/>
        </authorList>
    </citation>
    <scope>NUCLEOTIDE SEQUENCE</scope>
    <source>
        <tissue evidence="2">Salivary glands</tissue>
    </source>
</reference>